<organism evidence="5 6">
    <name type="scientific">Oceanobacillus luteolus</name>
    <dbReference type="NCBI Taxonomy" id="1274358"/>
    <lineage>
        <taxon>Bacteria</taxon>
        <taxon>Bacillati</taxon>
        <taxon>Bacillota</taxon>
        <taxon>Bacilli</taxon>
        <taxon>Bacillales</taxon>
        <taxon>Bacillaceae</taxon>
        <taxon>Oceanobacillus</taxon>
    </lineage>
</organism>
<evidence type="ECO:0000313" key="5">
    <source>
        <dbReference type="EMBL" id="MFD1609267.1"/>
    </source>
</evidence>
<dbReference type="InterPro" id="IPR036388">
    <property type="entry name" value="WH-like_DNA-bd_sf"/>
</dbReference>
<dbReference type="Pfam" id="PF00392">
    <property type="entry name" value="GntR"/>
    <property type="match status" value="1"/>
</dbReference>
<dbReference type="Gene3D" id="1.20.120.530">
    <property type="entry name" value="GntR ligand-binding domain-like"/>
    <property type="match status" value="1"/>
</dbReference>
<keyword evidence="6" id="KW-1185">Reference proteome</keyword>
<keyword evidence="3" id="KW-0804">Transcription</keyword>
<keyword evidence="2" id="KW-0238">DNA-binding</keyword>
<dbReference type="InterPro" id="IPR011711">
    <property type="entry name" value="GntR_C"/>
</dbReference>
<gene>
    <name evidence="5" type="ORF">ACFSBH_16745</name>
</gene>
<dbReference type="PANTHER" id="PTHR43537">
    <property type="entry name" value="TRANSCRIPTIONAL REGULATOR, GNTR FAMILY"/>
    <property type="match status" value="1"/>
</dbReference>
<evidence type="ECO:0000256" key="1">
    <source>
        <dbReference type="ARBA" id="ARBA00023015"/>
    </source>
</evidence>
<keyword evidence="1" id="KW-0805">Transcription regulation</keyword>
<dbReference type="SUPFAM" id="SSF48008">
    <property type="entry name" value="GntR ligand-binding domain-like"/>
    <property type="match status" value="1"/>
</dbReference>
<dbReference type="SUPFAM" id="SSF46785">
    <property type="entry name" value="Winged helix' DNA-binding domain"/>
    <property type="match status" value="1"/>
</dbReference>
<dbReference type="SMART" id="SM00345">
    <property type="entry name" value="HTH_GNTR"/>
    <property type="match status" value="1"/>
</dbReference>
<reference evidence="6" key="1">
    <citation type="journal article" date="2019" name="Int. J. Syst. Evol. Microbiol.">
        <title>The Global Catalogue of Microorganisms (GCM) 10K type strain sequencing project: providing services to taxonomists for standard genome sequencing and annotation.</title>
        <authorList>
            <consortium name="The Broad Institute Genomics Platform"/>
            <consortium name="The Broad Institute Genome Sequencing Center for Infectious Disease"/>
            <person name="Wu L."/>
            <person name="Ma J."/>
        </authorList>
    </citation>
    <scope>NUCLEOTIDE SEQUENCE [LARGE SCALE GENOMIC DNA]</scope>
    <source>
        <strain evidence="6">CGMCC 1.12376</strain>
    </source>
</reference>
<dbReference type="Proteomes" id="UP001597221">
    <property type="component" value="Unassembled WGS sequence"/>
</dbReference>
<dbReference type="Gene3D" id="1.10.10.10">
    <property type="entry name" value="Winged helix-like DNA-binding domain superfamily/Winged helix DNA-binding domain"/>
    <property type="match status" value="1"/>
</dbReference>
<sequence length="244" mass="27925">MQIQRKKVSELVLDELKNMIKSGEIPPNSKLPTEKELTERFGVSRVPIREALSVLEASGIIESKQGGGNWVREVNLANMFENAQFEMVDVEQVHDLLEMRTIIESESAFLAASRHKESDMKKLKESLEAFKEVMDDEWSVGYEADFTFHRIVVEAAYNPFLTKTMNNLSDLHLRALKFSLEKNLGWAAKRKEVYLEHEEIYEAIKRRDGEAAKQAVINHLTKARIKLNDPRVTGKGENSNHANK</sequence>
<comment type="caution">
    <text evidence="5">The sequence shown here is derived from an EMBL/GenBank/DDBJ whole genome shotgun (WGS) entry which is preliminary data.</text>
</comment>
<protein>
    <submittedName>
        <fullName evidence="5">FadR/GntR family transcriptional regulator</fullName>
    </submittedName>
</protein>
<dbReference type="InterPro" id="IPR000524">
    <property type="entry name" value="Tscrpt_reg_HTH_GntR"/>
</dbReference>
<proteinExistence type="predicted"/>
<dbReference type="RefSeq" id="WP_251514640.1">
    <property type="nucleotide sequence ID" value="NZ_JAMBON010000019.1"/>
</dbReference>
<name>A0ABW4HVS0_9BACI</name>
<feature type="domain" description="HTH gntR-type" evidence="4">
    <location>
        <begin position="6"/>
        <end position="74"/>
    </location>
</feature>
<dbReference type="CDD" id="cd07377">
    <property type="entry name" value="WHTH_GntR"/>
    <property type="match status" value="1"/>
</dbReference>
<dbReference type="PROSITE" id="PS50949">
    <property type="entry name" value="HTH_GNTR"/>
    <property type="match status" value="1"/>
</dbReference>
<evidence type="ECO:0000313" key="6">
    <source>
        <dbReference type="Proteomes" id="UP001597221"/>
    </source>
</evidence>
<evidence type="ECO:0000256" key="3">
    <source>
        <dbReference type="ARBA" id="ARBA00023163"/>
    </source>
</evidence>
<dbReference type="PANTHER" id="PTHR43537:SF5">
    <property type="entry name" value="UXU OPERON TRANSCRIPTIONAL REGULATOR"/>
    <property type="match status" value="1"/>
</dbReference>
<dbReference type="PRINTS" id="PR00035">
    <property type="entry name" value="HTHGNTR"/>
</dbReference>
<dbReference type="EMBL" id="JBHUDE010000152">
    <property type="protein sequence ID" value="MFD1609267.1"/>
    <property type="molecule type" value="Genomic_DNA"/>
</dbReference>
<accession>A0ABW4HVS0</accession>
<dbReference type="InterPro" id="IPR008920">
    <property type="entry name" value="TF_FadR/GntR_C"/>
</dbReference>
<evidence type="ECO:0000259" key="4">
    <source>
        <dbReference type="PROSITE" id="PS50949"/>
    </source>
</evidence>
<dbReference type="InterPro" id="IPR036390">
    <property type="entry name" value="WH_DNA-bd_sf"/>
</dbReference>
<dbReference type="Pfam" id="PF07729">
    <property type="entry name" value="FCD"/>
    <property type="match status" value="1"/>
</dbReference>
<evidence type="ECO:0000256" key="2">
    <source>
        <dbReference type="ARBA" id="ARBA00023125"/>
    </source>
</evidence>
<dbReference type="SMART" id="SM00895">
    <property type="entry name" value="FCD"/>
    <property type="match status" value="1"/>
</dbReference>